<dbReference type="InterPro" id="IPR013762">
    <property type="entry name" value="Integrase-like_cat_sf"/>
</dbReference>
<proteinExistence type="predicted"/>
<gene>
    <name evidence="3" type="ORF">HNQ73_003089</name>
</gene>
<evidence type="ECO:0008006" key="5">
    <source>
        <dbReference type="Google" id="ProtNLM"/>
    </source>
</evidence>
<dbReference type="EMBL" id="JACHEH010000007">
    <property type="protein sequence ID" value="MBB6169447.1"/>
    <property type="molecule type" value="Genomic_DNA"/>
</dbReference>
<evidence type="ECO:0000313" key="4">
    <source>
        <dbReference type="Proteomes" id="UP000588017"/>
    </source>
</evidence>
<keyword evidence="1" id="KW-0238">DNA-binding</keyword>
<comment type="caution">
    <text evidence="3">The sequence shown here is derived from an EMBL/GenBank/DDBJ whole genome shotgun (WGS) entry which is preliminary data.</text>
</comment>
<protein>
    <recommendedName>
        <fullName evidence="5">Integrase</fullName>
    </recommendedName>
</protein>
<dbReference type="GO" id="GO:0006310">
    <property type="term" value="P:DNA recombination"/>
    <property type="evidence" value="ECO:0007669"/>
    <property type="project" value="UniProtKB-KW"/>
</dbReference>
<evidence type="ECO:0000256" key="1">
    <source>
        <dbReference type="ARBA" id="ARBA00023125"/>
    </source>
</evidence>
<dbReference type="SUPFAM" id="SSF56349">
    <property type="entry name" value="DNA breaking-rejoining enzymes"/>
    <property type="match status" value="1"/>
</dbReference>
<dbReference type="GO" id="GO:0003677">
    <property type="term" value="F:DNA binding"/>
    <property type="evidence" value="ECO:0007669"/>
    <property type="project" value="UniProtKB-KW"/>
</dbReference>
<sequence length="398" mass="44353">MKIPYYVVVKGRGYWQPTRKMRSLGFQTVRCGPDGPAAWKIASEWNARWQAARRGLAPPPVAGADGPLSLEMSEEMTFYPPGSLGEAFRRYRQTDEWRSAKKARTREDWWRGWKRIKPVFGDVDPRTVTLEDMSAWRKAIEESVSLREAHRALKIWRALWKVAAALHYCDRDADPSLAVRNKAAKGRSSTWSEGEVARLAKEAWRQGYRGLAVGLAIMWDSQLSPGDVRALTLRQLSKTATGATFFTQRGKTNAHVGGILSRRTAALLQAYLSSLGVVLHDDAPILRTRGLSEPTAKGGRPRPSVPYTKDTMAADFRAIRAAVFGDGERRQLLDIRRSGAVEAITGGAEAEQLALAMGNTLAASNQLYETYVPPNLTVIRQVHDARREGRRKLRDGNA</sequence>
<dbReference type="Proteomes" id="UP000588017">
    <property type="component" value="Unassembled WGS sequence"/>
</dbReference>
<evidence type="ECO:0000256" key="2">
    <source>
        <dbReference type="ARBA" id="ARBA00023172"/>
    </source>
</evidence>
<dbReference type="InterPro" id="IPR010998">
    <property type="entry name" value="Integrase_recombinase_N"/>
</dbReference>
<reference evidence="3 4" key="1">
    <citation type="submission" date="2020-08" db="EMBL/GenBank/DDBJ databases">
        <title>Genomic Encyclopedia of Type Strains, Phase IV (KMG-IV): sequencing the most valuable type-strain genomes for metagenomic binning, comparative biology and taxonomic classification.</title>
        <authorList>
            <person name="Goeker M."/>
        </authorList>
    </citation>
    <scope>NUCLEOTIDE SEQUENCE [LARGE SCALE GENOMIC DNA]</scope>
    <source>
        <strain evidence="3 4">DSM 101465</strain>
    </source>
</reference>
<accession>A0A841KAC0</accession>
<dbReference type="RefSeq" id="WP_183335803.1">
    <property type="nucleotide sequence ID" value="NZ_BMHX01000007.1"/>
</dbReference>
<dbReference type="InterPro" id="IPR011010">
    <property type="entry name" value="DNA_brk_join_enz"/>
</dbReference>
<dbReference type="Gene3D" id="1.10.443.10">
    <property type="entry name" value="Intergrase catalytic core"/>
    <property type="match status" value="1"/>
</dbReference>
<organism evidence="3 4">
    <name type="scientific">Chelatococcus composti</name>
    <dbReference type="NCBI Taxonomy" id="1743235"/>
    <lineage>
        <taxon>Bacteria</taxon>
        <taxon>Pseudomonadati</taxon>
        <taxon>Pseudomonadota</taxon>
        <taxon>Alphaproteobacteria</taxon>
        <taxon>Hyphomicrobiales</taxon>
        <taxon>Chelatococcaceae</taxon>
        <taxon>Chelatococcus</taxon>
    </lineage>
</organism>
<name>A0A841KAC0_9HYPH</name>
<keyword evidence="4" id="KW-1185">Reference proteome</keyword>
<keyword evidence="2" id="KW-0233">DNA recombination</keyword>
<dbReference type="AlphaFoldDB" id="A0A841KAC0"/>
<dbReference type="GO" id="GO:0015074">
    <property type="term" value="P:DNA integration"/>
    <property type="evidence" value="ECO:0007669"/>
    <property type="project" value="InterPro"/>
</dbReference>
<evidence type="ECO:0000313" key="3">
    <source>
        <dbReference type="EMBL" id="MBB6169447.1"/>
    </source>
</evidence>
<dbReference type="Gene3D" id="1.10.150.130">
    <property type="match status" value="1"/>
</dbReference>